<reference evidence="2 3" key="1">
    <citation type="submission" date="2013-07" db="EMBL/GenBank/DDBJ databases">
        <authorList>
            <person name="Weinstock G."/>
            <person name="Sodergren E."/>
            <person name="Wylie T."/>
            <person name="Fulton L."/>
            <person name="Fulton R."/>
            <person name="Fronick C."/>
            <person name="O'Laughlin M."/>
            <person name="Godfrey J."/>
            <person name="Miner T."/>
            <person name="Herter B."/>
            <person name="Appelbaum E."/>
            <person name="Cordes M."/>
            <person name="Lek S."/>
            <person name="Wollam A."/>
            <person name="Pepin K.H."/>
            <person name="Palsikar V.B."/>
            <person name="Mitreva M."/>
            <person name="Wilson R.K."/>
        </authorList>
    </citation>
    <scope>NUCLEOTIDE SEQUENCE [LARGE SCALE GENOMIC DNA]</scope>
    <source>
        <strain evidence="2 3">ATCC 27760</strain>
    </source>
</reference>
<evidence type="ECO:0000313" key="2">
    <source>
        <dbReference type="EMBL" id="ERJ94698.1"/>
    </source>
</evidence>
<dbReference type="RefSeq" id="WP_021683472.1">
    <property type="nucleotide sequence ID" value="NZ_KI260482.1"/>
</dbReference>
<dbReference type="InterPro" id="IPR036652">
    <property type="entry name" value="YjeF_N_dom_sf"/>
</dbReference>
<comment type="caution">
    <text evidence="2">The sequence shown here is derived from an EMBL/GenBank/DDBJ whole genome shotgun (WGS) entry which is preliminary data.</text>
</comment>
<proteinExistence type="predicted"/>
<name>U2M5U1_9FIRM</name>
<dbReference type="SUPFAM" id="SSF64153">
    <property type="entry name" value="YjeF N-terminal domain-like"/>
    <property type="match status" value="1"/>
</dbReference>
<keyword evidence="3" id="KW-1185">Reference proteome</keyword>
<dbReference type="NCBIfam" id="TIGR00197">
    <property type="entry name" value="yjeF_nterm"/>
    <property type="match status" value="1"/>
</dbReference>
<dbReference type="HOGENOM" id="CLU_024853_0_1_9"/>
<dbReference type="Proteomes" id="UP000016662">
    <property type="component" value="Unassembled WGS sequence"/>
</dbReference>
<dbReference type="Pfam" id="PF03853">
    <property type="entry name" value="YjeF_N"/>
    <property type="match status" value="1"/>
</dbReference>
<accession>U2M5U1</accession>
<dbReference type="eggNOG" id="COG0062">
    <property type="taxonomic scope" value="Bacteria"/>
</dbReference>
<dbReference type="OrthoDB" id="9806925at2"/>
<dbReference type="PATRIC" id="fig|411473.3.peg.1628"/>
<dbReference type="PROSITE" id="PS51385">
    <property type="entry name" value="YJEF_N"/>
    <property type="match status" value="1"/>
</dbReference>
<evidence type="ECO:0000313" key="3">
    <source>
        <dbReference type="Proteomes" id="UP000016662"/>
    </source>
</evidence>
<feature type="domain" description="YjeF N-terminal" evidence="1">
    <location>
        <begin position="10"/>
        <end position="201"/>
    </location>
</feature>
<dbReference type="InterPro" id="IPR004443">
    <property type="entry name" value="YjeF_N_dom"/>
</dbReference>
<dbReference type="STRING" id="411473.RUMCAL_01975"/>
<protein>
    <submittedName>
        <fullName evidence="2">YjeF-like protein</fullName>
    </submittedName>
</protein>
<dbReference type="EMBL" id="AWVF01000239">
    <property type="protein sequence ID" value="ERJ94698.1"/>
    <property type="molecule type" value="Genomic_DNA"/>
</dbReference>
<evidence type="ECO:0000259" key="1">
    <source>
        <dbReference type="PROSITE" id="PS51385"/>
    </source>
</evidence>
<sequence length="268" mass="29162">MEKLISVAVMRDSDAAEIAGGTDSKILMYRAGLGIFRSFDWHGKIDIVTGSGNNAGDGYVLALLLHRHGIPCRIVRTSEKCSPDGSYFFTKCQERGIPVTTEADFSGTDQIVDCLLGTGFRGELRPNLRQVVEQINQSAAAVLSVDINSGMNGDTGTGFCVQSDRTVSVGCLKYGHLLGMAQGKIWSLYNYDIGIPCKGSYLPLFTADDRTPENWDFTPEDTFPQILDSFHIPAGTPAQRMQKLAEALREKICFCSASEAGEIPYTAL</sequence>
<organism evidence="2 3">
    <name type="scientific">Ruminococcus callidus ATCC 27760</name>
    <dbReference type="NCBI Taxonomy" id="411473"/>
    <lineage>
        <taxon>Bacteria</taxon>
        <taxon>Bacillati</taxon>
        <taxon>Bacillota</taxon>
        <taxon>Clostridia</taxon>
        <taxon>Eubacteriales</taxon>
        <taxon>Oscillospiraceae</taxon>
        <taxon>Ruminococcus</taxon>
    </lineage>
</organism>
<dbReference type="AlphaFoldDB" id="U2M5U1"/>
<dbReference type="Gene3D" id="3.40.50.10260">
    <property type="entry name" value="YjeF N-terminal domain"/>
    <property type="match status" value="1"/>
</dbReference>
<gene>
    <name evidence="2" type="ORF">RUMCAL_01975</name>
</gene>